<sequence>MKVLSTPMRFCWKLTLIAFILAAPIIKAQSSAVHAEAAPSEQHLRSRLFIYDLHDGSSHMVYTADSIWEAPNWSPDGKYLIANSGGGIYKLVLKQDGTAEPQRLALPANFQCNNDKAISPDGKKIAFSATAPPHKGSQVFLADADGSNVKLMASESPSYFHGWSPDNKTLAFVAQRNGSGQYDIYSIPADGGAEKQLTSNIHHDDGPDYSPDGKWIYINSDRSGKEAVWRFPSDGAGTNDTKAEMVVSDGLEDWFPHISPDGKKMVYIGYPAGTPTHNPRTVQIELKLVAINHGGVAASQETLVKAIGGQGTMNVNSWAPDSRRVAYVVYEVLP</sequence>
<dbReference type="PANTHER" id="PTHR36842">
    <property type="entry name" value="PROTEIN TOLB HOMOLOG"/>
    <property type="match status" value="1"/>
</dbReference>
<protein>
    <submittedName>
        <fullName evidence="3">WD40 repeat protein</fullName>
    </submittedName>
</protein>
<dbReference type="SUPFAM" id="SSF82171">
    <property type="entry name" value="DPP6 N-terminal domain-like"/>
    <property type="match status" value="1"/>
</dbReference>
<evidence type="ECO:0000313" key="3">
    <source>
        <dbReference type="EMBL" id="RZU29584.1"/>
    </source>
</evidence>
<dbReference type="RefSeq" id="WP_130424792.1">
    <property type="nucleotide sequence ID" value="NZ_SHKW01000007.1"/>
</dbReference>
<dbReference type="OrthoDB" id="108903at2"/>
<evidence type="ECO:0000256" key="1">
    <source>
        <dbReference type="ARBA" id="ARBA00009820"/>
    </source>
</evidence>
<evidence type="ECO:0000313" key="4">
    <source>
        <dbReference type="Proteomes" id="UP000292958"/>
    </source>
</evidence>
<keyword evidence="2" id="KW-0732">Signal</keyword>
<comment type="caution">
    <text evidence="3">The sequence shown here is derived from an EMBL/GenBank/DDBJ whole genome shotgun (WGS) entry which is preliminary data.</text>
</comment>
<organism evidence="3 4">
    <name type="scientific">Edaphobacter modestus</name>
    <dbReference type="NCBI Taxonomy" id="388466"/>
    <lineage>
        <taxon>Bacteria</taxon>
        <taxon>Pseudomonadati</taxon>
        <taxon>Acidobacteriota</taxon>
        <taxon>Terriglobia</taxon>
        <taxon>Terriglobales</taxon>
        <taxon>Acidobacteriaceae</taxon>
        <taxon>Edaphobacter</taxon>
    </lineage>
</organism>
<dbReference type="InterPro" id="IPR011659">
    <property type="entry name" value="WD40"/>
</dbReference>
<dbReference type="Proteomes" id="UP000292958">
    <property type="component" value="Unassembled WGS sequence"/>
</dbReference>
<gene>
    <name evidence="3" type="ORF">BDD14_6168</name>
</gene>
<dbReference type="Gene3D" id="2.120.10.30">
    <property type="entry name" value="TolB, C-terminal domain"/>
    <property type="match status" value="1"/>
</dbReference>
<evidence type="ECO:0000256" key="2">
    <source>
        <dbReference type="SAM" id="SignalP"/>
    </source>
</evidence>
<accession>A0A4Q7XZZ4</accession>
<dbReference type="InterPro" id="IPR011042">
    <property type="entry name" value="6-blade_b-propeller_TolB-like"/>
</dbReference>
<dbReference type="Pfam" id="PF07676">
    <property type="entry name" value="PD40"/>
    <property type="match status" value="4"/>
</dbReference>
<dbReference type="PANTHER" id="PTHR36842:SF1">
    <property type="entry name" value="PROTEIN TOLB"/>
    <property type="match status" value="1"/>
</dbReference>
<feature type="signal peptide" evidence="2">
    <location>
        <begin position="1"/>
        <end position="28"/>
    </location>
</feature>
<name>A0A4Q7XZZ4_9BACT</name>
<proteinExistence type="inferred from homology"/>
<reference evidence="3 4" key="1">
    <citation type="submission" date="2019-02" db="EMBL/GenBank/DDBJ databases">
        <title>Genomic Encyclopedia of Archaeal and Bacterial Type Strains, Phase II (KMG-II): from individual species to whole genera.</title>
        <authorList>
            <person name="Goeker M."/>
        </authorList>
    </citation>
    <scope>NUCLEOTIDE SEQUENCE [LARGE SCALE GENOMIC DNA]</scope>
    <source>
        <strain evidence="3 4">DSM 18101</strain>
    </source>
</reference>
<dbReference type="AlphaFoldDB" id="A0A4Q7XZZ4"/>
<dbReference type="EMBL" id="SHKW01000007">
    <property type="protein sequence ID" value="RZU29584.1"/>
    <property type="molecule type" value="Genomic_DNA"/>
</dbReference>
<keyword evidence="4" id="KW-1185">Reference proteome</keyword>
<feature type="chain" id="PRO_5020741464" evidence="2">
    <location>
        <begin position="29"/>
        <end position="334"/>
    </location>
</feature>
<comment type="similarity">
    <text evidence="1">Belongs to the TolB family.</text>
</comment>